<dbReference type="AlphaFoldDB" id="A0A6C0H0S9"/>
<dbReference type="GO" id="GO:0008168">
    <property type="term" value="F:methyltransferase activity"/>
    <property type="evidence" value="ECO:0007669"/>
    <property type="project" value="InterPro"/>
</dbReference>
<accession>A0A6C0H0S9</accession>
<evidence type="ECO:0000313" key="2">
    <source>
        <dbReference type="EMBL" id="QHT73755.1"/>
    </source>
</evidence>
<dbReference type="GO" id="GO:0032259">
    <property type="term" value="P:methylation"/>
    <property type="evidence" value="ECO:0007669"/>
    <property type="project" value="InterPro"/>
</dbReference>
<dbReference type="Gene3D" id="3.40.50.12760">
    <property type="match status" value="1"/>
</dbReference>
<dbReference type="Pfam" id="PF01728">
    <property type="entry name" value="FtsJ"/>
    <property type="match status" value="1"/>
</dbReference>
<name>A0A6C0H0S9_9ZZZZ</name>
<evidence type="ECO:0000259" key="1">
    <source>
        <dbReference type="Pfam" id="PF01728"/>
    </source>
</evidence>
<proteinExistence type="predicted"/>
<organism evidence="2">
    <name type="scientific">viral metagenome</name>
    <dbReference type="NCBI Taxonomy" id="1070528"/>
    <lineage>
        <taxon>unclassified sequences</taxon>
        <taxon>metagenomes</taxon>
        <taxon>organismal metagenomes</taxon>
    </lineage>
</organism>
<protein>
    <recommendedName>
        <fullName evidence="1">Ribosomal RNA methyltransferase FtsJ domain-containing protein</fullName>
    </recommendedName>
</protein>
<dbReference type="InterPro" id="IPR002877">
    <property type="entry name" value="RNA_MeTrfase_FtsJ_dom"/>
</dbReference>
<dbReference type="EMBL" id="MN739831">
    <property type="protein sequence ID" value="QHT73755.1"/>
    <property type="molecule type" value="Genomic_DNA"/>
</dbReference>
<reference evidence="2" key="1">
    <citation type="journal article" date="2020" name="Nature">
        <title>Giant virus diversity and host interactions through global metagenomics.</title>
        <authorList>
            <person name="Schulz F."/>
            <person name="Roux S."/>
            <person name="Paez-Espino D."/>
            <person name="Jungbluth S."/>
            <person name="Walsh D.A."/>
            <person name="Denef V.J."/>
            <person name="McMahon K.D."/>
            <person name="Konstantinidis K.T."/>
            <person name="Eloe-Fadrosh E.A."/>
            <person name="Kyrpides N.C."/>
            <person name="Woyke T."/>
        </authorList>
    </citation>
    <scope>NUCLEOTIDE SEQUENCE</scope>
    <source>
        <strain evidence="2">GVMAG-M-3300023179-4</strain>
    </source>
</reference>
<feature type="domain" description="Ribosomal RNA methyltransferase FtsJ" evidence="1">
    <location>
        <begin position="140"/>
        <end position="233"/>
    </location>
</feature>
<sequence length="357" mass="42242">MIKPIIFQLPSTKVDLINESKIIYSKSDIIAQPLFKYGFHYYINQSKDKLSLLNNDNLRGKTFYNVIENFDDNIPNYDETISKISKKELKTELNRYKFQLYEILFIFGLNGNIYCNDEDYDSVINSFNSKYQMKYKILEDVKKCDVYININSTNVDIKQKEQNQYFSILESIVEISDNLNNGGNCVIKIFDSFSEVTVKLLKLISEMFEETYIYKSYLSYGRESDKFIIGLKFKANYKNSNGLKDILSELKNNKLNNIWNEYIIPKDFEFVIKYMNIVLGNYEHKMINLLIDYINKSNYFGDIYHSSIETQKINSKLWIDIFFSNNYKKSKDNLNSLINDVIKENNNNMKQMFSIMI</sequence>